<feature type="coiled-coil region" evidence="1">
    <location>
        <begin position="100"/>
        <end position="131"/>
    </location>
</feature>
<keyword evidence="2" id="KW-0472">Membrane</keyword>
<evidence type="ECO:0000313" key="4">
    <source>
        <dbReference type="Proteomes" id="UP000680038"/>
    </source>
</evidence>
<feature type="coiled-coil region" evidence="1">
    <location>
        <begin position="567"/>
        <end position="598"/>
    </location>
</feature>
<comment type="caution">
    <text evidence="3">The sequence shown here is derived from an EMBL/GenBank/DDBJ whole genome shotgun (WGS) entry which is preliminary data.</text>
</comment>
<evidence type="ECO:0000256" key="1">
    <source>
        <dbReference type="SAM" id="Coils"/>
    </source>
</evidence>
<dbReference type="EMBL" id="CAJRAF010000002">
    <property type="protein sequence ID" value="CAG5001963.1"/>
    <property type="molecule type" value="Genomic_DNA"/>
</dbReference>
<gene>
    <name evidence="3" type="ORF">DYBT9275_02776</name>
</gene>
<proteinExistence type="predicted"/>
<evidence type="ECO:0008006" key="5">
    <source>
        <dbReference type="Google" id="ProtNLM"/>
    </source>
</evidence>
<feature type="coiled-coil region" evidence="1">
    <location>
        <begin position="1063"/>
        <end position="1090"/>
    </location>
</feature>
<feature type="transmembrane region" description="Helical" evidence="2">
    <location>
        <begin position="944"/>
        <end position="966"/>
    </location>
</feature>
<keyword evidence="1" id="KW-0175">Coiled coil</keyword>
<feature type="coiled-coil region" evidence="1">
    <location>
        <begin position="861"/>
        <end position="917"/>
    </location>
</feature>
<name>A0A916JGB9_9BACT</name>
<accession>A0A916JGB9</accession>
<reference evidence="3" key="1">
    <citation type="submission" date="2021-04" db="EMBL/GenBank/DDBJ databases">
        <authorList>
            <person name="Rodrigo-Torres L."/>
            <person name="Arahal R. D."/>
            <person name="Lucena T."/>
        </authorList>
    </citation>
    <scope>NUCLEOTIDE SEQUENCE</scope>
    <source>
        <strain evidence="3">CECT 9275</strain>
    </source>
</reference>
<keyword evidence="4" id="KW-1185">Reference proteome</keyword>
<keyword evidence="2" id="KW-1133">Transmembrane helix</keyword>
<protein>
    <recommendedName>
        <fullName evidence="5">Phage tail tape measure protein</fullName>
    </recommendedName>
</protein>
<organism evidence="3 4">
    <name type="scientific">Dyadobacter helix</name>
    <dbReference type="NCBI Taxonomy" id="2822344"/>
    <lineage>
        <taxon>Bacteria</taxon>
        <taxon>Pseudomonadati</taxon>
        <taxon>Bacteroidota</taxon>
        <taxon>Cytophagia</taxon>
        <taxon>Cytophagales</taxon>
        <taxon>Spirosomataceae</taxon>
        <taxon>Dyadobacter</taxon>
    </lineage>
</organism>
<dbReference type="AlphaFoldDB" id="A0A916JGB9"/>
<dbReference type="Proteomes" id="UP000680038">
    <property type="component" value="Unassembled WGS sequence"/>
</dbReference>
<dbReference type="RefSeq" id="WP_215239346.1">
    <property type="nucleotide sequence ID" value="NZ_CAJRAF010000002.1"/>
</dbReference>
<sequence length="1123" mass="124907">MADIESKYDLDVSSLLNKLNQVENAFGAHEEKIKKLASIDPFKQASKGAATFDKEMSEGVRTYAMNEEAARGLTGELKRIGDEMGKVNTKKKEFVAADKYKAVKTELSSVKEELKKVNKELDEQANKAKGASGGFGSMSKGIGMIKGAFQAFIGLQAVQFIYNLGMSVFNTTAQFEKYSKVLENALGSQDLAEMSMEALKKIAAETAFGLDELTEGYVKMVNRGLRPSTQEIVKLTDLAASQGKSFDQLVEAVLDAQTGEFERLKEFGIKAKKTGDDVSLAFKGQTVKVKATEKAIYDAVIAMGAMNGVAGQNAELMETLGGKTSNLSDNIDSLAVKLGDVLMPVFNGVLNGLNNGVSALSSLLSSFTRWAGITDGVESSLADLNDQQKITIDAEKRLNPLIARYEELKGKTNLNKQEQEELRKVIDEIQKIVPMAATAFDQYGKALDINKDKVDEYIKKNQGLTKEMKLLANQNITKELDDLGKKQLVLIKELNQGYEEVYVNGVRSEQKLTNEQIVKRQIALNDIKNQTIKLRRALRGLDSDYVRPTGELPTTGGTLSNAAPGLSDAEKRKLEEALKKYNEERIKLEQEYGKERLELLKDDELKYIDEKAKLAKKEIELERQKYLAIKQAAKGKSAKLSSNENAIFDARSGFVDEKAEMEKLKFINDNEKEITKILSNEYQKQLQEVEYKYEELFKKAQKSGIDIVKLEKQKQKEIKEIELNNALGNLDKEANINIQGSELDVIQAQIDGRIDLELEARKKMLEIEKMYNEQKIKLIEESGTDEEKARILPLLKANKEIEKEINDLNKSIKGMTFDPNAWIEKIFGKDGGEAFKDAAKSIGSSIKELYDAQEQLVQKRISRIEEEISAKEGQVAKEQELNEQGVANNLSLRQKELAELKNARERALADQKRIQRAQLVIDTASQVSAMITAASKVFAGFSSIPVVGVGLGIAAVALMLGAFAAAKIKAFQLVNQQKAEYEFGGRISGRRHSEGGEDVNVEDGEWIVNRKSSAKYDGLLEAINKGNDKLVMDYLVRDLLANTGVTISEPEREKSMRFLQEYKAAMTRNDDELVNEIKNLRSELQDIKKGTNRIPKTQLVNVAPGKYAEISDSATVIRDLGNR</sequence>
<evidence type="ECO:0000256" key="2">
    <source>
        <dbReference type="SAM" id="Phobius"/>
    </source>
</evidence>
<evidence type="ECO:0000313" key="3">
    <source>
        <dbReference type="EMBL" id="CAG5001963.1"/>
    </source>
</evidence>
<keyword evidence="2" id="KW-0812">Transmembrane</keyword>